<keyword evidence="3" id="KW-1185">Reference proteome</keyword>
<reference evidence="3" key="1">
    <citation type="journal article" date="2021" name="Int. J. Syst. Evol. Microbiol.">
        <title>Actinocatenispora comari sp. nov., an endophytic actinomycete isolated from aerial parts of Comarum salesowianum.</title>
        <authorList>
            <person name="Oyunbileg N."/>
            <person name="Iizaka Y."/>
            <person name="Hamada M."/>
            <person name="Davaapurev B.O."/>
            <person name="Fukumoto A."/>
            <person name="Tsetseg B."/>
            <person name="Kato F."/>
            <person name="Tamura T."/>
            <person name="Batkhuu J."/>
            <person name="Anzai Y."/>
        </authorList>
    </citation>
    <scope>NUCLEOTIDE SEQUENCE [LARGE SCALE GENOMIC DNA]</scope>
    <source>
        <strain evidence="3">NUM-2625</strain>
    </source>
</reference>
<protein>
    <submittedName>
        <fullName evidence="2">Uncharacterized protein</fullName>
    </submittedName>
</protein>
<evidence type="ECO:0000256" key="1">
    <source>
        <dbReference type="SAM" id="MobiDB-lite"/>
    </source>
</evidence>
<feature type="region of interest" description="Disordered" evidence="1">
    <location>
        <begin position="42"/>
        <end position="63"/>
    </location>
</feature>
<proteinExistence type="predicted"/>
<dbReference type="AlphaFoldDB" id="A0A8J4A7B9"/>
<gene>
    <name evidence="2" type="ORF">NUM_07850</name>
</gene>
<dbReference type="RefSeq" id="WP_207123136.1">
    <property type="nucleotide sequence ID" value="NZ_BOPO01000006.1"/>
</dbReference>
<evidence type="ECO:0000313" key="3">
    <source>
        <dbReference type="Proteomes" id="UP000614996"/>
    </source>
</evidence>
<dbReference type="Proteomes" id="UP000614996">
    <property type="component" value="Unassembled WGS sequence"/>
</dbReference>
<dbReference type="EMBL" id="BOPO01000006">
    <property type="protein sequence ID" value="GIL25530.1"/>
    <property type="molecule type" value="Genomic_DNA"/>
</dbReference>
<feature type="region of interest" description="Disordered" evidence="1">
    <location>
        <begin position="1"/>
        <end position="21"/>
    </location>
</feature>
<organism evidence="2 3">
    <name type="scientific">Actinocatenispora comari</name>
    <dbReference type="NCBI Taxonomy" id="2807577"/>
    <lineage>
        <taxon>Bacteria</taxon>
        <taxon>Bacillati</taxon>
        <taxon>Actinomycetota</taxon>
        <taxon>Actinomycetes</taxon>
        <taxon>Micromonosporales</taxon>
        <taxon>Micromonosporaceae</taxon>
        <taxon>Actinocatenispora</taxon>
    </lineage>
</organism>
<comment type="caution">
    <text evidence="2">The sequence shown here is derived from an EMBL/GenBank/DDBJ whole genome shotgun (WGS) entry which is preliminary data.</text>
</comment>
<sequence length="123" mass="13216">MWHAFVHASHTSNPQDPQLPRYTSGNALKIITADLSKSRRSHQIGKGNVALHPTVTGARPASAPTEVEIRDCLDDSNWLEYKESGGLVDDVPGGKHRVEALVTSKSGTWTVTAFALHGVGTCT</sequence>
<evidence type="ECO:0000313" key="2">
    <source>
        <dbReference type="EMBL" id="GIL25530.1"/>
    </source>
</evidence>
<feature type="compositionally biased region" description="Polar residues" evidence="1">
    <location>
        <begin position="9"/>
        <end position="21"/>
    </location>
</feature>
<name>A0A8J4A7B9_9ACTN</name>
<accession>A0A8J4A7B9</accession>